<dbReference type="AlphaFoldDB" id="A0A8J3YI73"/>
<feature type="signal peptide" evidence="1">
    <location>
        <begin position="1"/>
        <end position="23"/>
    </location>
</feature>
<evidence type="ECO:0000256" key="1">
    <source>
        <dbReference type="SAM" id="SignalP"/>
    </source>
</evidence>
<comment type="caution">
    <text evidence="2">The sequence shown here is derived from an EMBL/GenBank/DDBJ whole genome shotgun (WGS) entry which is preliminary data.</text>
</comment>
<evidence type="ECO:0000313" key="2">
    <source>
        <dbReference type="EMBL" id="GIJ44408.1"/>
    </source>
</evidence>
<organism evidence="2 3">
    <name type="scientific">Virgisporangium aliadipatigenens</name>
    <dbReference type="NCBI Taxonomy" id="741659"/>
    <lineage>
        <taxon>Bacteria</taxon>
        <taxon>Bacillati</taxon>
        <taxon>Actinomycetota</taxon>
        <taxon>Actinomycetes</taxon>
        <taxon>Micromonosporales</taxon>
        <taxon>Micromonosporaceae</taxon>
        <taxon>Virgisporangium</taxon>
    </lineage>
</organism>
<protein>
    <recommendedName>
        <fullName evidence="4">DUF5602 domain-containing protein</fullName>
    </recommendedName>
</protein>
<feature type="chain" id="PRO_5035278508" description="DUF5602 domain-containing protein" evidence="1">
    <location>
        <begin position="24"/>
        <end position="327"/>
    </location>
</feature>
<accession>A0A8J3YI73</accession>
<evidence type="ECO:0008006" key="4">
    <source>
        <dbReference type="Google" id="ProtNLM"/>
    </source>
</evidence>
<evidence type="ECO:0000313" key="3">
    <source>
        <dbReference type="Proteomes" id="UP000619260"/>
    </source>
</evidence>
<sequence length="327" mass="35504">MVGAAVVAGMAATLLIQANTASAGDDVAVCFVPRGATVEQDRQVPAGKVDRLLRETRSYLGPCALYGDTVTIGGGRITAYTQATKRDVPVSIGMVIPLATLGTLPPEPPNDGSTCFDKNADGTVDPHTECAGGHSAPLRPHPRFLSTVDTRFTFLTINWNPSGHIPIGVYNVPHFDAHFYLVPDAERLAIDPGPCPQLVACDDYEVAKRPAAERYVAPGHVDVDAVEPRMGNHLINTSGPEFTGQPFTHTFIYGLNDARIMFYEPMITLAWLQGLVSGTTADGCVRPAQPAAWQRSGWYPLTYCMRYRENRNEITVSLENFVYRRAG</sequence>
<reference evidence="2" key="1">
    <citation type="submission" date="2021-01" db="EMBL/GenBank/DDBJ databases">
        <title>Whole genome shotgun sequence of Virgisporangium aliadipatigenens NBRC 105644.</title>
        <authorList>
            <person name="Komaki H."/>
            <person name="Tamura T."/>
        </authorList>
    </citation>
    <scope>NUCLEOTIDE SEQUENCE</scope>
    <source>
        <strain evidence="2">NBRC 105644</strain>
    </source>
</reference>
<dbReference type="EMBL" id="BOPF01000003">
    <property type="protein sequence ID" value="GIJ44408.1"/>
    <property type="molecule type" value="Genomic_DNA"/>
</dbReference>
<keyword evidence="1" id="KW-0732">Signal</keyword>
<gene>
    <name evidence="2" type="ORF">Val02_12940</name>
</gene>
<name>A0A8J3YI73_9ACTN</name>
<proteinExistence type="predicted"/>
<keyword evidence="3" id="KW-1185">Reference proteome</keyword>
<dbReference type="Proteomes" id="UP000619260">
    <property type="component" value="Unassembled WGS sequence"/>
</dbReference>